<dbReference type="GO" id="GO:0016020">
    <property type="term" value="C:membrane"/>
    <property type="evidence" value="ECO:0007669"/>
    <property type="project" value="UniProtKB-SubCell"/>
</dbReference>
<feature type="domain" description="CNNM transmembrane" evidence="11">
    <location>
        <begin position="144"/>
        <end position="333"/>
    </location>
</feature>
<dbReference type="PANTHER" id="PTHR22777:SF17">
    <property type="entry name" value="UPF0053 PROTEIN SLL0260"/>
    <property type="match status" value="1"/>
</dbReference>
<protein>
    <recommendedName>
        <fullName evidence="14">CBS domain-containing protein</fullName>
    </recommendedName>
</protein>
<evidence type="ECO:0000256" key="9">
    <source>
        <dbReference type="SAM" id="Phobius"/>
    </source>
</evidence>
<feature type="transmembrane region" description="Helical" evidence="9">
    <location>
        <begin position="203"/>
        <end position="222"/>
    </location>
</feature>
<feature type="domain" description="CBS" evidence="10">
    <location>
        <begin position="349"/>
        <end position="410"/>
    </location>
</feature>
<organism evidence="12 13">
    <name type="scientific">Aristolochia fimbriata</name>
    <name type="common">White veined hardy Dutchman's pipe vine</name>
    <dbReference type="NCBI Taxonomy" id="158543"/>
    <lineage>
        <taxon>Eukaryota</taxon>
        <taxon>Viridiplantae</taxon>
        <taxon>Streptophyta</taxon>
        <taxon>Embryophyta</taxon>
        <taxon>Tracheophyta</taxon>
        <taxon>Spermatophyta</taxon>
        <taxon>Magnoliopsida</taxon>
        <taxon>Magnoliidae</taxon>
        <taxon>Piperales</taxon>
        <taxon>Aristolochiaceae</taxon>
        <taxon>Aristolochia</taxon>
    </lineage>
</organism>
<feature type="transmembrane region" description="Helical" evidence="9">
    <location>
        <begin position="229"/>
        <end position="249"/>
    </location>
</feature>
<dbReference type="Proteomes" id="UP000825729">
    <property type="component" value="Unassembled WGS sequence"/>
</dbReference>
<sequence>MEFAVESAAIGGFCCPPLRRMNSGASPLTISRSRYVAESFVCGGSSKLTVREIGACRSLKVVACGNRSKFWVRSAGAYDSCVPRDCVGVEESGVQLQVGSILLRRGLVFVATACAVFMVGCRRAFSVEAAGVFERCGLLFRGGGVQLLSSRPLVLFIFLSLSAILSMAETSIISLWPWKVRELALNESENGVFKMLHTDANRFMTTILIGKTVFNIGATAIVTRAARKVFGKAGVGIAASVMIVSILLLTEITPKCIAVNYAEEVARFVVTPVAWLSWIFYPIGRFANFISLRMLKMLGLNRKSESDDAKGESKLKVQRVELDEKMKKQEKDMIKNVLEMKGTVVREVMTPLENVVAIDACAKLIDFKQLWVAHKCSRVPVYERLVDNIVGIAYVKDLVKYVKEVEKLKSSNVEDIARKPVYFVPDSMSIRDLLREFRLRRVHMAIVVNENGETMGIVTLEDVMQEIFSESSGETGSKEDVSGLNEVLALSGEGF</sequence>
<dbReference type="PROSITE" id="PS51846">
    <property type="entry name" value="CNNM"/>
    <property type="match status" value="1"/>
</dbReference>
<dbReference type="PANTHER" id="PTHR22777">
    <property type="entry name" value="HEMOLYSIN-RELATED"/>
    <property type="match status" value="1"/>
</dbReference>
<keyword evidence="3" id="KW-0677">Repeat</keyword>
<evidence type="ECO:0000313" key="12">
    <source>
        <dbReference type="EMBL" id="KAG9443524.1"/>
    </source>
</evidence>
<keyword evidence="5 7" id="KW-0129">CBS domain</keyword>
<dbReference type="SMART" id="SM00116">
    <property type="entry name" value="CBS"/>
    <property type="match status" value="2"/>
</dbReference>
<dbReference type="EMBL" id="JAINDJ010000006">
    <property type="protein sequence ID" value="KAG9443524.1"/>
    <property type="molecule type" value="Genomic_DNA"/>
</dbReference>
<evidence type="ECO:0000256" key="4">
    <source>
        <dbReference type="ARBA" id="ARBA00022989"/>
    </source>
</evidence>
<dbReference type="Pfam" id="PF01595">
    <property type="entry name" value="CNNM"/>
    <property type="match status" value="1"/>
</dbReference>
<keyword evidence="13" id="KW-1185">Reference proteome</keyword>
<evidence type="ECO:0000256" key="5">
    <source>
        <dbReference type="ARBA" id="ARBA00023122"/>
    </source>
</evidence>
<comment type="caution">
    <text evidence="12">The sequence shown here is derived from an EMBL/GenBank/DDBJ whole genome shotgun (WGS) entry which is preliminary data.</text>
</comment>
<reference evidence="12 13" key="1">
    <citation type="submission" date="2021-07" db="EMBL/GenBank/DDBJ databases">
        <title>The Aristolochia fimbriata genome: insights into angiosperm evolution, floral development and chemical biosynthesis.</title>
        <authorList>
            <person name="Jiao Y."/>
        </authorList>
    </citation>
    <scope>NUCLEOTIDE SEQUENCE [LARGE SCALE GENOMIC DNA]</scope>
    <source>
        <strain evidence="12">IBCAS-2021</strain>
        <tissue evidence="12">Leaf</tissue>
    </source>
</reference>
<evidence type="ECO:0008006" key="14">
    <source>
        <dbReference type="Google" id="ProtNLM"/>
    </source>
</evidence>
<accession>A0AAV7E3X8</accession>
<keyword evidence="2 8" id="KW-0812">Transmembrane</keyword>
<keyword evidence="4 8" id="KW-1133">Transmembrane helix</keyword>
<evidence type="ECO:0000259" key="10">
    <source>
        <dbReference type="PROSITE" id="PS51371"/>
    </source>
</evidence>
<evidence type="ECO:0000256" key="6">
    <source>
        <dbReference type="ARBA" id="ARBA00023136"/>
    </source>
</evidence>
<evidence type="ECO:0000256" key="7">
    <source>
        <dbReference type="PROSITE-ProRule" id="PRU00703"/>
    </source>
</evidence>
<gene>
    <name evidence="12" type="ORF">H6P81_014864</name>
</gene>
<dbReference type="InterPro" id="IPR044751">
    <property type="entry name" value="Ion_transp-like_CBS"/>
</dbReference>
<keyword evidence="6 8" id="KW-0472">Membrane</keyword>
<comment type="subcellular location">
    <subcellularLocation>
        <location evidence="1">Membrane</location>
        <topology evidence="1">Multi-pass membrane protein</topology>
    </subcellularLocation>
</comment>
<evidence type="ECO:0000259" key="11">
    <source>
        <dbReference type="PROSITE" id="PS51846"/>
    </source>
</evidence>
<dbReference type="Pfam" id="PF00571">
    <property type="entry name" value="CBS"/>
    <property type="match status" value="1"/>
</dbReference>
<evidence type="ECO:0000256" key="8">
    <source>
        <dbReference type="PROSITE-ProRule" id="PRU01193"/>
    </source>
</evidence>
<dbReference type="CDD" id="cd04590">
    <property type="entry name" value="CBS_pair_CorC_HlyC_assoc"/>
    <property type="match status" value="1"/>
</dbReference>
<dbReference type="PROSITE" id="PS51371">
    <property type="entry name" value="CBS"/>
    <property type="match status" value="2"/>
</dbReference>
<dbReference type="AlphaFoldDB" id="A0AAV7E3X8"/>
<name>A0AAV7E3X8_ARIFI</name>
<feature type="transmembrane region" description="Helical" evidence="9">
    <location>
        <begin position="153"/>
        <end position="176"/>
    </location>
</feature>
<dbReference type="Gene3D" id="3.10.580.10">
    <property type="entry name" value="CBS-domain"/>
    <property type="match status" value="1"/>
</dbReference>
<evidence type="ECO:0000256" key="1">
    <source>
        <dbReference type="ARBA" id="ARBA00004141"/>
    </source>
</evidence>
<proteinExistence type="predicted"/>
<dbReference type="InterPro" id="IPR046342">
    <property type="entry name" value="CBS_dom_sf"/>
</dbReference>
<dbReference type="SUPFAM" id="SSF54631">
    <property type="entry name" value="CBS-domain pair"/>
    <property type="match status" value="1"/>
</dbReference>
<evidence type="ECO:0000313" key="13">
    <source>
        <dbReference type="Proteomes" id="UP000825729"/>
    </source>
</evidence>
<feature type="transmembrane region" description="Helical" evidence="9">
    <location>
        <begin position="269"/>
        <end position="287"/>
    </location>
</feature>
<evidence type="ECO:0000256" key="3">
    <source>
        <dbReference type="ARBA" id="ARBA00022737"/>
    </source>
</evidence>
<evidence type="ECO:0000256" key="2">
    <source>
        <dbReference type="ARBA" id="ARBA00022692"/>
    </source>
</evidence>
<dbReference type="FunFam" id="3.10.580.10:FF:000002">
    <property type="entry name" value="Magnesium/cobalt efflux protein CorC"/>
    <property type="match status" value="1"/>
</dbReference>
<dbReference type="InterPro" id="IPR000644">
    <property type="entry name" value="CBS_dom"/>
</dbReference>
<dbReference type="InterPro" id="IPR002550">
    <property type="entry name" value="CNNM"/>
</dbReference>
<feature type="domain" description="CBS" evidence="10">
    <location>
        <begin position="417"/>
        <end position="475"/>
    </location>
</feature>